<protein>
    <submittedName>
        <fullName evidence="2">ABC transporter permease</fullName>
    </submittedName>
</protein>
<dbReference type="Proteomes" id="UP001451571">
    <property type="component" value="Chromosome"/>
</dbReference>
<feature type="transmembrane region" description="Helical" evidence="1">
    <location>
        <begin position="137"/>
        <end position="154"/>
    </location>
</feature>
<dbReference type="RefSeq" id="WP_342757379.1">
    <property type="nucleotide sequence ID" value="NZ_CP146256.1"/>
</dbReference>
<feature type="transmembrane region" description="Helical" evidence="1">
    <location>
        <begin position="17"/>
        <end position="34"/>
    </location>
</feature>
<feature type="transmembrane region" description="Helical" evidence="1">
    <location>
        <begin position="224"/>
        <end position="245"/>
    </location>
</feature>
<feature type="transmembrane region" description="Helical" evidence="1">
    <location>
        <begin position="46"/>
        <end position="71"/>
    </location>
</feature>
<proteinExistence type="predicted"/>
<keyword evidence="1" id="KW-0472">Membrane</keyword>
<keyword evidence="1" id="KW-0812">Transmembrane</keyword>
<gene>
    <name evidence="2" type="ORF">V6984_20100</name>
</gene>
<reference evidence="2 3" key="1">
    <citation type="submission" date="2024-02" db="EMBL/GenBank/DDBJ databases">
        <title>Bacterial strain from lacustrine sediment.</title>
        <authorList>
            <person name="Petit C."/>
            <person name="Fadhlaoui K."/>
        </authorList>
    </citation>
    <scope>NUCLEOTIDE SEQUENCE [LARGE SCALE GENOMIC DNA]</scope>
    <source>
        <strain evidence="2 3">IPX-CK</strain>
    </source>
</reference>
<evidence type="ECO:0000313" key="3">
    <source>
        <dbReference type="Proteomes" id="UP001451571"/>
    </source>
</evidence>
<feature type="transmembrane region" description="Helical" evidence="1">
    <location>
        <begin position="166"/>
        <end position="185"/>
    </location>
</feature>
<keyword evidence="1" id="KW-1133">Transmembrane helix</keyword>
<evidence type="ECO:0000256" key="1">
    <source>
        <dbReference type="SAM" id="Phobius"/>
    </source>
</evidence>
<name>A0ABZ3EU80_9FIRM</name>
<organism evidence="2 3">
    <name type="scientific">Kineothrix sedimenti</name>
    <dbReference type="NCBI Taxonomy" id="3123317"/>
    <lineage>
        <taxon>Bacteria</taxon>
        <taxon>Bacillati</taxon>
        <taxon>Bacillota</taxon>
        <taxon>Clostridia</taxon>
        <taxon>Lachnospirales</taxon>
        <taxon>Lachnospiraceae</taxon>
        <taxon>Kineothrix</taxon>
    </lineage>
</organism>
<evidence type="ECO:0000313" key="2">
    <source>
        <dbReference type="EMBL" id="XAH73778.1"/>
    </source>
</evidence>
<keyword evidence="3" id="KW-1185">Reference proteome</keyword>
<dbReference type="Pfam" id="PF12730">
    <property type="entry name" value="ABC2_membrane_4"/>
    <property type="match status" value="1"/>
</dbReference>
<accession>A0ABZ3EU80</accession>
<sequence>MIKALLVECRKSRYRKLWIIVVALIGVQLLWELYSFRNMDDYDLAQGWLACLYHFPVLNAIFMPVITAVIASKLSDIEHKGQTLKLLETVMPAARLFDAKLLCGACYVLFVILLQIGVMLLTGYIKGFAGAAPLDRMGYYLLFTFCVTVTLLLLQQILSLLFVNQMVSLTVGLIGGFGGLFSMYLPPWFSKMTPWGYYGVLMLTGMDWNRETRIVAYYWSEIDWTGFFILVLAFLVIYCTGRILFVRKEM</sequence>
<feature type="transmembrane region" description="Helical" evidence="1">
    <location>
        <begin position="101"/>
        <end position="125"/>
    </location>
</feature>
<dbReference type="EMBL" id="CP146256">
    <property type="protein sequence ID" value="XAH73778.1"/>
    <property type="molecule type" value="Genomic_DNA"/>
</dbReference>